<organism evidence="1 2">
    <name type="scientific">Theobroma cacao</name>
    <name type="common">Cacao</name>
    <name type="synonym">Cocoa</name>
    <dbReference type="NCBI Taxonomy" id="3641"/>
    <lineage>
        <taxon>Eukaryota</taxon>
        <taxon>Viridiplantae</taxon>
        <taxon>Streptophyta</taxon>
        <taxon>Embryophyta</taxon>
        <taxon>Tracheophyta</taxon>
        <taxon>Spermatophyta</taxon>
        <taxon>Magnoliopsida</taxon>
        <taxon>eudicotyledons</taxon>
        <taxon>Gunneridae</taxon>
        <taxon>Pentapetalae</taxon>
        <taxon>rosids</taxon>
        <taxon>malvids</taxon>
        <taxon>Malvales</taxon>
        <taxon>Malvaceae</taxon>
        <taxon>Byttnerioideae</taxon>
        <taxon>Theobroma</taxon>
    </lineage>
</organism>
<keyword evidence="2" id="KW-1185">Reference proteome</keyword>
<reference evidence="1 2" key="1">
    <citation type="journal article" date="2013" name="Genome Biol.">
        <title>The genome sequence of the most widely cultivated cacao type and its use to identify candidate genes regulating pod color.</title>
        <authorList>
            <person name="Motamayor J.C."/>
            <person name="Mockaitis K."/>
            <person name="Schmutz J."/>
            <person name="Haiminen N."/>
            <person name="Iii D.L."/>
            <person name="Cornejo O."/>
            <person name="Findley S.D."/>
            <person name="Zheng P."/>
            <person name="Utro F."/>
            <person name="Royaert S."/>
            <person name="Saski C."/>
            <person name="Jenkins J."/>
            <person name="Podicheti R."/>
            <person name="Zhao M."/>
            <person name="Scheffler B.E."/>
            <person name="Stack J.C."/>
            <person name="Feltus F.A."/>
            <person name="Mustiga G.M."/>
            <person name="Amores F."/>
            <person name="Phillips W."/>
            <person name="Marelli J.P."/>
            <person name="May G.D."/>
            <person name="Shapiro H."/>
            <person name="Ma J."/>
            <person name="Bustamante C.D."/>
            <person name="Schnell R.J."/>
            <person name="Main D."/>
            <person name="Gilbert D."/>
            <person name="Parida L."/>
            <person name="Kuhn D.N."/>
        </authorList>
    </citation>
    <scope>NUCLEOTIDE SEQUENCE [LARGE SCALE GENOMIC DNA]</scope>
    <source>
        <strain evidence="2">cv. Matina 1-6</strain>
    </source>
</reference>
<gene>
    <name evidence="1" type="ORF">TCM_020427</name>
</gene>
<dbReference type="HOGENOM" id="CLU_1362528_0_0_1"/>
<accession>A0A061EM09</accession>
<dbReference type="AlphaFoldDB" id="A0A061EM09"/>
<evidence type="ECO:0000313" key="2">
    <source>
        <dbReference type="Proteomes" id="UP000026915"/>
    </source>
</evidence>
<sequence length="201" mass="23042">MPLEINPCSLLTWQPIVEKFQFKLAGWKVIWKTTTSGSYSSSSFCKAFHDVPQSFDSFWSNVWTGNAPPKVKTFYWQVLKGKMGAKSIIMERGLMTAEEAMCQIHPISPKVKHAATHHFEVECDSFNAINWTRDHNKVPWRMKFISNAIESYLRNNVGISFIHILWQANLVADGLTKIGVLRACNFKAYFDMGNTPRLNYS</sequence>
<dbReference type="Gramene" id="EOY05417">
    <property type="protein sequence ID" value="EOY05417"/>
    <property type="gene ID" value="TCM_020427"/>
</dbReference>
<dbReference type="EMBL" id="CM001882">
    <property type="protein sequence ID" value="EOY05417.1"/>
    <property type="molecule type" value="Genomic_DNA"/>
</dbReference>
<dbReference type="InParanoid" id="A0A061EM09"/>
<name>A0A061EM09_THECC</name>
<evidence type="ECO:0000313" key="1">
    <source>
        <dbReference type="EMBL" id="EOY05417.1"/>
    </source>
</evidence>
<proteinExistence type="predicted"/>
<dbReference type="Proteomes" id="UP000026915">
    <property type="component" value="Chromosome 4"/>
</dbReference>
<protein>
    <submittedName>
        <fullName evidence="1">Uncharacterized protein</fullName>
    </submittedName>
</protein>